<keyword evidence="6 8" id="KW-0472">Membrane</keyword>
<feature type="transmembrane region" description="Helical" evidence="8">
    <location>
        <begin position="453"/>
        <end position="473"/>
    </location>
</feature>
<organism evidence="10 11">
    <name type="scientific">Actinoalloteichus fjordicus</name>
    <dbReference type="NCBI Taxonomy" id="1612552"/>
    <lineage>
        <taxon>Bacteria</taxon>
        <taxon>Bacillati</taxon>
        <taxon>Actinomycetota</taxon>
        <taxon>Actinomycetes</taxon>
        <taxon>Pseudonocardiales</taxon>
        <taxon>Pseudonocardiaceae</taxon>
        <taxon>Actinoalloteichus</taxon>
    </lineage>
</organism>
<feature type="transmembrane region" description="Helical" evidence="8">
    <location>
        <begin position="246"/>
        <end position="265"/>
    </location>
</feature>
<dbReference type="GO" id="GO:0022857">
    <property type="term" value="F:transmembrane transporter activity"/>
    <property type="evidence" value="ECO:0007669"/>
    <property type="project" value="InterPro"/>
</dbReference>
<dbReference type="InterPro" id="IPR036259">
    <property type="entry name" value="MFS_trans_sf"/>
</dbReference>
<evidence type="ECO:0000313" key="10">
    <source>
        <dbReference type="EMBL" id="APU13576.1"/>
    </source>
</evidence>
<dbReference type="KEGG" id="acad:UA74_07535"/>
<feature type="transmembrane region" description="Helical" evidence="8">
    <location>
        <begin position="350"/>
        <end position="366"/>
    </location>
</feature>
<dbReference type="InterPro" id="IPR020846">
    <property type="entry name" value="MFS_dom"/>
</dbReference>
<keyword evidence="4 8" id="KW-0812">Transmembrane</keyword>
<protein>
    <submittedName>
        <fullName evidence="10">Arabinose efflux permease family protein</fullName>
    </submittedName>
</protein>
<feature type="transmembrane region" description="Helical" evidence="8">
    <location>
        <begin position="321"/>
        <end position="343"/>
    </location>
</feature>
<reference evidence="11" key="1">
    <citation type="submission" date="2016-06" db="EMBL/GenBank/DDBJ databases">
        <title>Complete genome sequence of Actinoalloteichus fjordicus DSM 46855 (=ADI127-17), type strain of the new species Actinoalloteichus fjordicus.</title>
        <authorList>
            <person name="Ruckert C."/>
            <person name="Nouioui I."/>
            <person name="Willmese J."/>
            <person name="van Wezel G."/>
            <person name="Klenk H.-P."/>
            <person name="Kalinowski J."/>
            <person name="Zotchev S.B."/>
        </authorList>
    </citation>
    <scope>NUCLEOTIDE SEQUENCE [LARGE SCALE GENOMIC DNA]</scope>
    <source>
        <strain evidence="11">ADI127-7</strain>
    </source>
</reference>
<feature type="region of interest" description="Disordered" evidence="7">
    <location>
        <begin position="1"/>
        <end position="23"/>
    </location>
</feature>
<feature type="transmembrane region" description="Helical" evidence="8">
    <location>
        <begin position="422"/>
        <end position="441"/>
    </location>
</feature>
<feature type="transmembrane region" description="Helical" evidence="8">
    <location>
        <begin position="128"/>
        <end position="148"/>
    </location>
</feature>
<feature type="transmembrane region" description="Helical" evidence="8">
    <location>
        <begin position="30"/>
        <end position="54"/>
    </location>
</feature>
<keyword evidence="3" id="KW-1003">Cell membrane</keyword>
<evidence type="ECO:0000256" key="8">
    <source>
        <dbReference type="SAM" id="Phobius"/>
    </source>
</evidence>
<sequence>MTVSIDPDRRAGPEPEPGADATPISDRRRWLAVVVLAAALALDSGGVAVVNAALPAIGADLSITDTTLQWMMTSYALTFAGFLLFGGRAADVLGRRYVFALGVAIFCIAAVGAALAPNAELLMVARGLQGIGAALSGPASLALVTQLFPAGPERYKALAVYTSVGASSFSAGVVIGGVLTDVFNWRSVFVFNLLIGVAVLAAVRSVLPKGTRRRLSLDVPGAAAVTLGLLFAVFGLTRASEEGWDGLTLGALAAAAVMLVGFVIWERRIAQPLLPMDLLRVPAVRAATVTAVVFFTAVLGVLFFAPLYLQGLLGYTPMQSGLAILPMGILVIISTNISGRLMVRVGQRNLMITGLLLLAVGMVLWARTPLDGGYWLDVFPAVAVMSIGQGTAFAALTAGSLTGVPQHQHGVAGGFNVTAQQLGGSIGVALLVTAASVLSPGTDPESVLGGYHVGYLVAMGLLVFGAVLVAVLLRGERSGSRATRSGEETTTN</sequence>
<feature type="compositionally biased region" description="Basic and acidic residues" evidence="7">
    <location>
        <begin position="1"/>
        <end position="13"/>
    </location>
</feature>
<feature type="transmembrane region" description="Helical" evidence="8">
    <location>
        <begin position="160"/>
        <end position="179"/>
    </location>
</feature>
<name>A0AAC9L9S2_9PSEU</name>
<dbReference type="Gene3D" id="1.20.1720.10">
    <property type="entry name" value="Multidrug resistance protein D"/>
    <property type="match status" value="1"/>
</dbReference>
<dbReference type="RefSeq" id="WP_083683007.1">
    <property type="nucleotide sequence ID" value="NZ_CP016076.1"/>
</dbReference>
<dbReference type="EMBL" id="CP016076">
    <property type="protein sequence ID" value="APU13576.1"/>
    <property type="molecule type" value="Genomic_DNA"/>
</dbReference>
<feature type="transmembrane region" description="Helical" evidence="8">
    <location>
        <begin position="185"/>
        <end position="203"/>
    </location>
</feature>
<evidence type="ECO:0000259" key="9">
    <source>
        <dbReference type="PROSITE" id="PS50850"/>
    </source>
</evidence>
<keyword evidence="11" id="KW-1185">Reference proteome</keyword>
<dbReference type="InterPro" id="IPR011701">
    <property type="entry name" value="MFS"/>
</dbReference>
<evidence type="ECO:0000256" key="5">
    <source>
        <dbReference type="ARBA" id="ARBA00022989"/>
    </source>
</evidence>
<evidence type="ECO:0000313" key="11">
    <source>
        <dbReference type="Proteomes" id="UP000185511"/>
    </source>
</evidence>
<dbReference type="CDD" id="cd17321">
    <property type="entry name" value="MFS_MMR_MDR_like"/>
    <property type="match status" value="1"/>
</dbReference>
<dbReference type="PROSITE" id="PS50850">
    <property type="entry name" value="MFS"/>
    <property type="match status" value="1"/>
</dbReference>
<proteinExistence type="predicted"/>
<dbReference type="PANTHER" id="PTHR42718">
    <property type="entry name" value="MAJOR FACILITATOR SUPERFAMILY MULTIDRUG TRANSPORTER MFSC"/>
    <property type="match status" value="1"/>
</dbReference>
<feature type="transmembrane region" description="Helical" evidence="8">
    <location>
        <begin position="97"/>
        <end position="116"/>
    </location>
</feature>
<evidence type="ECO:0000256" key="2">
    <source>
        <dbReference type="ARBA" id="ARBA00022448"/>
    </source>
</evidence>
<feature type="transmembrane region" description="Helical" evidence="8">
    <location>
        <begin position="286"/>
        <end position="309"/>
    </location>
</feature>
<keyword evidence="2" id="KW-0813">Transport</keyword>
<gene>
    <name evidence="10" type="ORF">UA74_07535</name>
</gene>
<dbReference type="SUPFAM" id="SSF103473">
    <property type="entry name" value="MFS general substrate transporter"/>
    <property type="match status" value="1"/>
</dbReference>
<feature type="transmembrane region" description="Helical" evidence="8">
    <location>
        <begin position="378"/>
        <end position="401"/>
    </location>
</feature>
<dbReference type="PROSITE" id="PS00216">
    <property type="entry name" value="SUGAR_TRANSPORT_1"/>
    <property type="match status" value="1"/>
</dbReference>
<feature type="domain" description="Major facilitator superfamily (MFS) profile" evidence="9">
    <location>
        <begin position="32"/>
        <end position="477"/>
    </location>
</feature>
<evidence type="ECO:0000256" key="4">
    <source>
        <dbReference type="ARBA" id="ARBA00022692"/>
    </source>
</evidence>
<evidence type="ECO:0000256" key="3">
    <source>
        <dbReference type="ARBA" id="ARBA00022475"/>
    </source>
</evidence>
<feature type="transmembrane region" description="Helical" evidence="8">
    <location>
        <begin position="66"/>
        <end position="85"/>
    </location>
</feature>
<keyword evidence="5 8" id="KW-1133">Transmembrane helix</keyword>
<dbReference type="Pfam" id="PF07690">
    <property type="entry name" value="MFS_1"/>
    <property type="match status" value="1"/>
</dbReference>
<evidence type="ECO:0000256" key="6">
    <source>
        <dbReference type="ARBA" id="ARBA00023136"/>
    </source>
</evidence>
<feature type="transmembrane region" description="Helical" evidence="8">
    <location>
        <begin position="215"/>
        <end position="234"/>
    </location>
</feature>
<dbReference type="Gene3D" id="1.20.1250.20">
    <property type="entry name" value="MFS general substrate transporter like domains"/>
    <property type="match status" value="1"/>
</dbReference>
<dbReference type="PANTHER" id="PTHR42718:SF46">
    <property type="entry name" value="BLR6921 PROTEIN"/>
    <property type="match status" value="1"/>
</dbReference>
<comment type="subcellular location">
    <subcellularLocation>
        <location evidence="1">Cell membrane</location>
        <topology evidence="1">Multi-pass membrane protein</topology>
    </subcellularLocation>
</comment>
<evidence type="ECO:0000256" key="1">
    <source>
        <dbReference type="ARBA" id="ARBA00004651"/>
    </source>
</evidence>
<dbReference type="InterPro" id="IPR005829">
    <property type="entry name" value="Sugar_transporter_CS"/>
</dbReference>
<dbReference type="Proteomes" id="UP000185511">
    <property type="component" value="Chromosome"/>
</dbReference>
<accession>A0AAC9L9S2</accession>
<evidence type="ECO:0000256" key="7">
    <source>
        <dbReference type="SAM" id="MobiDB-lite"/>
    </source>
</evidence>
<dbReference type="AlphaFoldDB" id="A0AAC9L9S2"/>
<dbReference type="GO" id="GO:0005886">
    <property type="term" value="C:plasma membrane"/>
    <property type="evidence" value="ECO:0007669"/>
    <property type="project" value="UniProtKB-SubCell"/>
</dbReference>